<name>A0A814M1M3_9BILA</name>
<feature type="domain" description="Reverse transcriptase" evidence="1">
    <location>
        <begin position="12"/>
        <end position="116"/>
    </location>
</feature>
<evidence type="ECO:0000313" key="2">
    <source>
        <dbReference type="EMBL" id="CAF1070643.1"/>
    </source>
</evidence>
<sequence length="121" mass="13971">MVNLRVKFNGKSVLPPLNKVFERLLSNQIKEYFLSSSILCAEQHGFRPSHSCESALHEIVSHCLSNLDSKLITALIFVDFKKAFDMIDPVLLIYKLLNYGFDNKAIKLITNYFKCRNQFVK</sequence>
<dbReference type="EMBL" id="CAJNOC010006116">
    <property type="protein sequence ID" value="CAF1070643.1"/>
    <property type="molecule type" value="Genomic_DNA"/>
</dbReference>
<dbReference type="AlphaFoldDB" id="A0A814M1M3"/>
<dbReference type="InterPro" id="IPR000477">
    <property type="entry name" value="RT_dom"/>
</dbReference>
<dbReference type="Pfam" id="PF00078">
    <property type="entry name" value="RVT_1"/>
    <property type="match status" value="1"/>
</dbReference>
<evidence type="ECO:0000313" key="3">
    <source>
        <dbReference type="Proteomes" id="UP000663879"/>
    </source>
</evidence>
<organism evidence="2 3">
    <name type="scientific">Brachionus calyciflorus</name>
    <dbReference type="NCBI Taxonomy" id="104777"/>
    <lineage>
        <taxon>Eukaryota</taxon>
        <taxon>Metazoa</taxon>
        <taxon>Spiralia</taxon>
        <taxon>Gnathifera</taxon>
        <taxon>Rotifera</taxon>
        <taxon>Eurotatoria</taxon>
        <taxon>Monogononta</taxon>
        <taxon>Pseudotrocha</taxon>
        <taxon>Ploima</taxon>
        <taxon>Brachionidae</taxon>
        <taxon>Brachionus</taxon>
    </lineage>
</organism>
<dbReference type="OrthoDB" id="6780615at2759"/>
<dbReference type="PANTHER" id="PTHR33332">
    <property type="entry name" value="REVERSE TRANSCRIPTASE DOMAIN-CONTAINING PROTEIN"/>
    <property type="match status" value="1"/>
</dbReference>
<evidence type="ECO:0000259" key="1">
    <source>
        <dbReference type="Pfam" id="PF00078"/>
    </source>
</evidence>
<proteinExistence type="predicted"/>
<gene>
    <name evidence="2" type="ORF">OXX778_LOCUS19708</name>
</gene>
<accession>A0A814M1M3</accession>
<protein>
    <recommendedName>
        <fullName evidence="1">Reverse transcriptase domain-containing protein</fullName>
    </recommendedName>
</protein>
<comment type="caution">
    <text evidence="2">The sequence shown here is derived from an EMBL/GenBank/DDBJ whole genome shotgun (WGS) entry which is preliminary data.</text>
</comment>
<reference evidence="2" key="1">
    <citation type="submission" date="2021-02" db="EMBL/GenBank/DDBJ databases">
        <authorList>
            <person name="Nowell W R."/>
        </authorList>
    </citation>
    <scope>NUCLEOTIDE SEQUENCE</scope>
    <source>
        <strain evidence="2">Ploen Becks lab</strain>
    </source>
</reference>
<dbReference type="Proteomes" id="UP000663879">
    <property type="component" value="Unassembled WGS sequence"/>
</dbReference>
<keyword evidence="3" id="KW-1185">Reference proteome</keyword>